<feature type="compositionally biased region" description="Basic and acidic residues" evidence="1">
    <location>
        <begin position="94"/>
        <end position="159"/>
    </location>
</feature>
<dbReference type="RefSeq" id="XP_060322749.1">
    <property type="nucleotide sequence ID" value="XM_060481049.1"/>
</dbReference>
<evidence type="ECO:0000313" key="3">
    <source>
        <dbReference type="Proteomes" id="UP001175211"/>
    </source>
</evidence>
<feature type="region of interest" description="Disordered" evidence="1">
    <location>
        <begin position="20"/>
        <end position="40"/>
    </location>
</feature>
<protein>
    <submittedName>
        <fullName evidence="2">Uncharacterized protein</fullName>
    </submittedName>
</protein>
<evidence type="ECO:0000256" key="1">
    <source>
        <dbReference type="SAM" id="MobiDB-lite"/>
    </source>
</evidence>
<dbReference type="GeneID" id="85364597"/>
<evidence type="ECO:0000313" key="2">
    <source>
        <dbReference type="EMBL" id="KAK0437928.1"/>
    </source>
</evidence>
<keyword evidence="3" id="KW-1185">Reference proteome</keyword>
<reference evidence="2" key="1">
    <citation type="submission" date="2023-06" db="EMBL/GenBank/DDBJ databases">
        <authorList>
            <consortium name="Lawrence Berkeley National Laboratory"/>
            <person name="Ahrendt S."/>
            <person name="Sahu N."/>
            <person name="Indic B."/>
            <person name="Wong-Bajracharya J."/>
            <person name="Merenyi Z."/>
            <person name="Ke H.-M."/>
            <person name="Monk M."/>
            <person name="Kocsube S."/>
            <person name="Drula E."/>
            <person name="Lipzen A."/>
            <person name="Balint B."/>
            <person name="Henrissat B."/>
            <person name="Andreopoulos B."/>
            <person name="Martin F.M."/>
            <person name="Harder C.B."/>
            <person name="Rigling D."/>
            <person name="Ford K.L."/>
            <person name="Foster G.D."/>
            <person name="Pangilinan J."/>
            <person name="Papanicolaou A."/>
            <person name="Barry K."/>
            <person name="LaButti K."/>
            <person name="Viragh M."/>
            <person name="Koriabine M."/>
            <person name="Yan M."/>
            <person name="Riley R."/>
            <person name="Champramary S."/>
            <person name="Plett K.L."/>
            <person name="Tsai I.J."/>
            <person name="Slot J."/>
            <person name="Sipos G."/>
            <person name="Plett J."/>
            <person name="Nagy L.G."/>
            <person name="Grigoriev I.V."/>
        </authorList>
    </citation>
    <scope>NUCLEOTIDE SEQUENCE</scope>
    <source>
        <strain evidence="2">CCBAS 213</strain>
    </source>
</reference>
<comment type="caution">
    <text evidence="2">The sequence shown here is derived from an EMBL/GenBank/DDBJ whole genome shotgun (WGS) entry which is preliminary data.</text>
</comment>
<sequence length="315" mass="36284">MTILRFTCWSRQRLRSQGISGNRKDIKGLQNRQHSPDNSTSSIYFSSFITMRLSIAALIPLAALAVPALSASVQARDDSVGYNGYNDGGSGRNYGKDYGHNDGGSKDWGKKDDDKKDDRKDDRKNDGGSKDFGRKDDDKDDRKNDGGSKDFGKDKDDKDHKRKGCTWEPVFEHKKDFRGWNKGKYTPYDHKDVKKDSYEIDCKNLCEKDDKCNSCQAYSKEENEEKFICELFEEIIDILTWEDDCDDDKDRKDDRKNDGGSKDFGKDGKKDDRKDDRKNDGGSRDFGKDGKKDDKDRKDDHKYYDTSCWNAHYSY</sequence>
<feature type="compositionally biased region" description="Basic and acidic residues" evidence="1">
    <location>
        <begin position="248"/>
        <end position="302"/>
    </location>
</feature>
<organism evidence="2 3">
    <name type="scientific">Armillaria tabescens</name>
    <name type="common">Ringless honey mushroom</name>
    <name type="synonym">Agaricus tabescens</name>
    <dbReference type="NCBI Taxonomy" id="1929756"/>
    <lineage>
        <taxon>Eukaryota</taxon>
        <taxon>Fungi</taxon>
        <taxon>Dikarya</taxon>
        <taxon>Basidiomycota</taxon>
        <taxon>Agaricomycotina</taxon>
        <taxon>Agaricomycetes</taxon>
        <taxon>Agaricomycetidae</taxon>
        <taxon>Agaricales</taxon>
        <taxon>Marasmiineae</taxon>
        <taxon>Physalacriaceae</taxon>
        <taxon>Desarmillaria</taxon>
    </lineage>
</organism>
<name>A0AA39ML51_ARMTA</name>
<gene>
    <name evidence="2" type="ORF">EV420DRAFT_1769853</name>
</gene>
<dbReference type="Proteomes" id="UP001175211">
    <property type="component" value="Unassembled WGS sequence"/>
</dbReference>
<dbReference type="AlphaFoldDB" id="A0AA39ML51"/>
<dbReference type="EMBL" id="JAUEPS010000103">
    <property type="protein sequence ID" value="KAK0437928.1"/>
    <property type="molecule type" value="Genomic_DNA"/>
</dbReference>
<feature type="region of interest" description="Disordered" evidence="1">
    <location>
        <begin position="244"/>
        <end position="302"/>
    </location>
</feature>
<feature type="region of interest" description="Disordered" evidence="1">
    <location>
        <begin position="78"/>
        <end position="163"/>
    </location>
</feature>
<proteinExistence type="predicted"/>
<accession>A0AA39ML51</accession>